<keyword evidence="2" id="KW-1185">Reference proteome</keyword>
<protein>
    <submittedName>
        <fullName evidence="1">Uncharacterized protein</fullName>
    </submittedName>
</protein>
<sequence>MNDAKTKKPHPLKVFLVELFSARAGVYVKQELKITKAKG</sequence>
<dbReference type="EMBL" id="OOGT01000274">
    <property type="protein sequence ID" value="SPL72375.1"/>
    <property type="molecule type" value="Genomic_DNA"/>
</dbReference>
<dbReference type="Proteomes" id="UP000245974">
    <property type="component" value="Unassembled WGS sequence"/>
</dbReference>
<evidence type="ECO:0000313" key="2">
    <source>
        <dbReference type="Proteomes" id="UP000245974"/>
    </source>
</evidence>
<name>A0A2U3N445_9GAMM</name>
<gene>
    <name evidence="1" type="ORF">KPC_3553</name>
</gene>
<dbReference type="InParanoid" id="A0A2U3N445"/>
<dbReference type="AlphaFoldDB" id="A0A2U3N445"/>
<accession>A0A2U3N445</accession>
<organism evidence="1 2">
    <name type="scientific">Acinetobacter stercoris</name>
    <dbReference type="NCBI Taxonomy" id="2126983"/>
    <lineage>
        <taxon>Bacteria</taxon>
        <taxon>Pseudomonadati</taxon>
        <taxon>Pseudomonadota</taxon>
        <taxon>Gammaproteobacteria</taxon>
        <taxon>Moraxellales</taxon>
        <taxon>Moraxellaceae</taxon>
        <taxon>Acinetobacter</taxon>
    </lineage>
</organism>
<reference evidence="2" key="1">
    <citation type="submission" date="2018-03" db="EMBL/GenBank/DDBJ databases">
        <authorList>
            <person name="Blom J."/>
        </authorList>
    </citation>
    <scope>NUCLEOTIDE SEQUENCE [LARGE SCALE GENOMIC DNA]</scope>
    <source>
        <strain evidence="2">KPC-SM-21</strain>
    </source>
</reference>
<proteinExistence type="predicted"/>
<evidence type="ECO:0000313" key="1">
    <source>
        <dbReference type="EMBL" id="SPL72375.1"/>
    </source>
</evidence>